<dbReference type="InterPro" id="IPR022749">
    <property type="entry name" value="D12N6_MeTrfase_N"/>
</dbReference>
<dbReference type="InterPro" id="IPR029063">
    <property type="entry name" value="SAM-dependent_MTases_sf"/>
</dbReference>
<feature type="domain" description="DNA methylase adenine-specific" evidence="9">
    <location>
        <begin position="181"/>
        <end position="483"/>
    </location>
</feature>
<dbReference type="Proteomes" id="UP001150830">
    <property type="component" value="Unassembled WGS sequence"/>
</dbReference>
<dbReference type="Pfam" id="PF02384">
    <property type="entry name" value="N6_Mtase"/>
    <property type="match status" value="1"/>
</dbReference>
<dbReference type="Gene3D" id="1.20.1260.30">
    <property type="match status" value="1"/>
</dbReference>
<evidence type="ECO:0000256" key="6">
    <source>
        <dbReference type="ARBA" id="ARBA00022747"/>
    </source>
</evidence>
<evidence type="ECO:0000256" key="2">
    <source>
        <dbReference type="ARBA" id="ARBA00011900"/>
    </source>
</evidence>
<comment type="similarity">
    <text evidence="1">Belongs to the N(4)/N(6)-methyltransferase family.</text>
</comment>
<dbReference type="Pfam" id="PF12161">
    <property type="entry name" value="HsdM_N"/>
    <property type="match status" value="1"/>
</dbReference>
<dbReference type="InterPro" id="IPR003356">
    <property type="entry name" value="DNA_methylase_A-5"/>
</dbReference>
<dbReference type="EMBL" id="JAPNOA010000028">
    <property type="protein sequence ID" value="MCY0965690.1"/>
    <property type="molecule type" value="Genomic_DNA"/>
</dbReference>
<dbReference type="EC" id="2.1.1.72" evidence="2"/>
<dbReference type="RefSeq" id="WP_283173903.1">
    <property type="nucleotide sequence ID" value="NZ_JAPNOA010000028.1"/>
</dbReference>
<dbReference type="GO" id="GO:0009007">
    <property type="term" value="F:site-specific DNA-methyltransferase (adenine-specific) activity"/>
    <property type="evidence" value="ECO:0007669"/>
    <property type="project" value="UniProtKB-EC"/>
</dbReference>
<dbReference type="InterPro" id="IPR002052">
    <property type="entry name" value="DNA_methylase_N6_adenine_CS"/>
</dbReference>
<dbReference type="GO" id="GO:0008170">
    <property type="term" value="F:N-methyltransferase activity"/>
    <property type="evidence" value="ECO:0007669"/>
    <property type="project" value="InterPro"/>
</dbReference>
<dbReference type="PANTHER" id="PTHR42933:SF3">
    <property type="entry name" value="TYPE I RESTRICTION ENZYME MJAVIII METHYLASE SUBUNIT"/>
    <property type="match status" value="1"/>
</dbReference>
<dbReference type="InterPro" id="IPR051537">
    <property type="entry name" value="DNA_Adenine_Mtase"/>
</dbReference>
<evidence type="ECO:0000256" key="1">
    <source>
        <dbReference type="ARBA" id="ARBA00006594"/>
    </source>
</evidence>
<evidence type="ECO:0000256" key="5">
    <source>
        <dbReference type="ARBA" id="ARBA00022691"/>
    </source>
</evidence>
<keyword evidence="8" id="KW-0175">Coiled coil</keyword>
<evidence type="ECO:0000313" key="11">
    <source>
        <dbReference type="EMBL" id="MCY0965690.1"/>
    </source>
</evidence>
<keyword evidence="4" id="KW-0808">Transferase</keyword>
<feature type="coiled-coil region" evidence="8">
    <location>
        <begin position="798"/>
        <end position="843"/>
    </location>
</feature>
<dbReference type="PROSITE" id="PS00092">
    <property type="entry name" value="N6_MTASE"/>
    <property type="match status" value="1"/>
</dbReference>
<dbReference type="PRINTS" id="PR00507">
    <property type="entry name" value="N12N6MTFRASE"/>
</dbReference>
<name>A0A9X3ISW9_9GAMM</name>
<dbReference type="SUPFAM" id="SSF53335">
    <property type="entry name" value="S-adenosyl-L-methionine-dependent methyltransferases"/>
    <property type="match status" value="1"/>
</dbReference>
<comment type="caution">
    <text evidence="11">The sequence shown here is derived from an EMBL/GenBank/DDBJ whole genome shotgun (WGS) entry which is preliminary data.</text>
</comment>
<protein>
    <recommendedName>
        <fullName evidence="2">site-specific DNA-methyltransferase (adenine-specific)</fullName>
        <ecNumber evidence="2">2.1.1.72</ecNumber>
    </recommendedName>
</protein>
<evidence type="ECO:0000259" key="10">
    <source>
        <dbReference type="Pfam" id="PF12161"/>
    </source>
</evidence>
<gene>
    <name evidence="11" type="ORF">OUO13_10860</name>
</gene>
<evidence type="ECO:0000256" key="7">
    <source>
        <dbReference type="ARBA" id="ARBA00047942"/>
    </source>
</evidence>
<dbReference type="PANTHER" id="PTHR42933">
    <property type="entry name" value="SLR6095 PROTEIN"/>
    <property type="match status" value="1"/>
</dbReference>
<comment type="catalytic activity">
    <reaction evidence="7">
        <text>a 2'-deoxyadenosine in DNA + S-adenosyl-L-methionine = an N(6)-methyl-2'-deoxyadenosine in DNA + S-adenosyl-L-homocysteine + H(+)</text>
        <dbReference type="Rhea" id="RHEA:15197"/>
        <dbReference type="Rhea" id="RHEA-COMP:12418"/>
        <dbReference type="Rhea" id="RHEA-COMP:12419"/>
        <dbReference type="ChEBI" id="CHEBI:15378"/>
        <dbReference type="ChEBI" id="CHEBI:57856"/>
        <dbReference type="ChEBI" id="CHEBI:59789"/>
        <dbReference type="ChEBI" id="CHEBI:90615"/>
        <dbReference type="ChEBI" id="CHEBI:90616"/>
        <dbReference type="EC" id="2.1.1.72"/>
    </reaction>
</comment>
<dbReference type="InterPro" id="IPR038333">
    <property type="entry name" value="T1MK-like_N_sf"/>
</dbReference>
<evidence type="ECO:0000259" key="9">
    <source>
        <dbReference type="Pfam" id="PF02384"/>
    </source>
</evidence>
<keyword evidence="6" id="KW-0680">Restriction system</keyword>
<evidence type="ECO:0000313" key="12">
    <source>
        <dbReference type="Proteomes" id="UP001150830"/>
    </source>
</evidence>
<proteinExistence type="inferred from homology"/>
<organism evidence="11 12">
    <name type="scientific">Parathalassolituus penaei</name>
    <dbReference type="NCBI Taxonomy" id="2997323"/>
    <lineage>
        <taxon>Bacteria</taxon>
        <taxon>Pseudomonadati</taxon>
        <taxon>Pseudomonadota</taxon>
        <taxon>Gammaproteobacteria</taxon>
        <taxon>Oceanospirillales</taxon>
        <taxon>Oceanospirillaceae</taxon>
        <taxon>Parathalassolituus</taxon>
    </lineage>
</organism>
<sequence>MKLTLARLESLLMAACDDLRGSMDASEYKEYIFGMLFLKRASDLFDERRNAMRAELEAQGMDADDIETELDDPDNYSGKFFYVPPRARWNEGWTEEVVEGGGRRLVQRPALKHVKENVGSALNKALYAIEEANLDALQDVLTGINFNRKIGQRTLDDDTLADFVQNFEKIPLRDADFEFPDLLGAAYEWLIKYFADSAGKKAGEFYTPAEVVRLCVELCDPDEGMRVYDPTCGSGGMLIQMRDYLLEKGGNVSQLPLYGQEKIGTTWSICKMNMLLHGISHADIRQEDTLREPQHMDDNNELRRFDRIVANPPFSQNYIKKDLKFSGRFPVMMPEKGKKADLMFVQHMLAVLKHDGRLASVMPHGVLFRSGEEREARQYFIEQGWLEAVIGLPSQLFYGTGIPACILVMNKSGAATRDSVLFINADREYREGKAQNHLRPEDIDKIINAYRNGGDIPGYARAVPVSEIKAEGYNCNIRRYVDNAPPPEPQDVRAHLHGGVPVAEISALQHYWDNYAGLQHSLFVPRDGQYQDFAPALTDKRDIAALINDHDGVVMANDALMARLESWWQSSLKIVEALAPDAPQQPGMPRNVYVMRRQLITSLEQHLQGQTLLTPFQIRGAMASYMDDLKADFKSIASSGWGPELIPDDEILKSQYPEVLEKDAQDRSRLNELVSLFAAASEEDFEDSDDTGVLPADEVASKKDELKTLTADWKAQLKQIKALAGNLFTELNSAGLIPKGNAKGYYCTEGLGLKDLQFSNGLRIAELAEQKLYQSEYVAQLQFAVEQGQRAYQRAQTIETSLANHKKLEDEVKTLRADIKATASKREELVDAARKKISQAEAQPLISARLKRLLLAIYRDYLKAEQRQCIRAVENLWNKYAVTAKTIEAERDQASQQLQAFLQELGYDVQDALVPRGQGCPGAAE</sequence>
<dbReference type="GO" id="GO:0032259">
    <property type="term" value="P:methylation"/>
    <property type="evidence" value="ECO:0007669"/>
    <property type="project" value="UniProtKB-KW"/>
</dbReference>
<keyword evidence="5" id="KW-0949">S-adenosyl-L-methionine</keyword>
<evidence type="ECO:0000256" key="8">
    <source>
        <dbReference type="SAM" id="Coils"/>
    </source>
</evidence>
<reference evidence="11" key="1">
    <citation type="submission" date="2022-11" db="EMBL/GenBank/DDBJ databases">
        <title>Parathalassolutuus dongxingensis gen. nov., sp. nov., a novel member of family Oceanospirillaceae isolated from a coastal shrimp pond in Guangxi, China.</title>
        <authorList>
            <person name="Chen H."/>
        </authorList>
    </citation>
    <scope>NUCLEOTIDE SEQUENCE</scope>
    <source>
        <strain evidence="11">G-43</strain>
    </source>
</reference>
<evidence type="ECO:0000256" key="3">
    <source>
        <dbReference type="ARBA" id="ARBA00022603"/>
    </source>
</evidence>
<keyword evidence="3 11" id="KW-0489">Methyltransferase</keyword>
<accession>A0A9X3ISW9</accession>
<evidence type="ECO:0000256" key="4">
    <source>
        <dbReference type="ARBA" id="ARBA00022679"/>
    </source>
</evidence>
<feature type="domain" description="N6 adenine-specific DNA methyltransferase N-terminal" evidence="10">
    <location>
        <begin position="8"/>
        <end position="167"/>
    </location>
</feature>
<keyword evidence="12" id="KW-1185">Reference proteome</keyword>
<dbReference type="Gene3D" id="3.40.50.150">
    <property type="entry name" value="Vaccinia Virus protein VP39"/>
    <property type="match status" value="1"/>
</dbReference>
<dbReference type="GO" id="GO:0003677">
    <property type="term" value="F:DNA binding"/>
    <property type="evidence" value="ECO:0007669"/>
    <property type="project" value="InterPro"/>
</dbReference>
<dbReference type="AlphaFoldDB" id="A0A9X3ISW9"/>
<dbReference type="GO" id="GO:0009307">
    <property type="term" value="P:DNA restriction-modification system"/>
    <property type="evidence" value="ECO:0007669"/>
    <property type="project" value="UniProtKB-KW"/>
</dbReference>